<dbReference type="InterPro" id="IPR039425">
    <property type="entry name" value="RNA_pol_sigma-70-like"/>
</dbReference>
<proteinExistence type="inferred from homology"/>
<dbReference type="PANTHER" id="PTHR43133:SF63">
    <property type="entry name" value="RNA POLYMERASE SIGMA FACTOR FECI-RELATED"/>
    <property type="match status" value="1"/>
</dbReference>
<comment type="similarity">
    <text evidence="1">Belongs to the sigma-70 factor family. ECF subfamily.</text>
</comment>
<dbReference type="GO" id="GO:0006352">
    <property type="term" value="P:DNA-templated transcription initiation"/>
    <property type="evidence" value="ECO:0007669"/>
    <property type="project" value="InterPro"/>
</dbReference>
<dbReference type="Gene3D" id="1.10.1740.10">
    <property type="match status" value="1"/>
</dbReference>
<evidence type="ECO:0000256" key="4">
    <source>
        <dbReference type="ARBA" id="ARBA00023163"/>
    </source>
</evidence>
<evidence type="ECO:0000259" key="5">
    <source>
        <dbReference type="Pfam" id="PF04542"/>
    </source>
</evidence>
<protein>
    <submittedName>
        <fullName evidence="7">Sigma-70 family RNA polymerase sigma factor</fullName>
    </submittedName>
</protein>
<dbReference type="NCBIfam" id="NF009180">
    <property type="entry name" value="PRK12528.1"/>
    <property type="match status" value="1"/>
</dbReference>
<dbReference type="Pfam" id="PF04542">
    <property type="entry name" value="Sigma70_r2"/>
    <property type="match status" value="1"/>
</dbReference>
<reference evidence="7 8" key="1">
    <citation type="submission" date="2018-08" db="EMBL/GenBank/DDBJ databases">
        <title>Achromobacter xylosoxidans Genome sequencing and assembly.</title>
        <authorList>
            <person name="Wang R."/>
            <person name="Rensing C."/>
            <person name="Li Y."/>
        </authorList>
    </citation>
    <scope>NUCLEOTIDE SEQUENCE [LARGE SCALE GENOMIC DNA]</scope>
    <source>
        <strain evidence="7 8">GD003A</strain>
    </source>
</reference>
<gene>
    <name evidence="7" type="ORF">DY367_23120</name>
</gene>
<organism evidence="7 8">
    <name type="scientific">Alcaligenes xylosoxydans xylosoxydans</name>
    <name type="common">Achromobacter xylosoxidans</name>
    <dbReference type="NCBI Taxonomy" id="85698"/>
    <lineage>
        <taxon>Bacteria</taxon>
        <taxon>Pseudomonadati</taxon>
        <taxon>Pseudomonadota</taxon>
        <taxon>Betaproteobacteria</taxon>
        <taxon>Burkholderiales</taxon>
        <taxon>Alcaligenaceae</taxon>
        <taxon>Achromobacter</taxon>
    </lineage>
</organism>
<dbReference type="SUPFAM" id="SSF88946">
    <property type="entry name" value="Sigma2 domain of RNA polymerase sigma factors"/>
    <property type="match status" value="1"/>
</dbReference>
<dbReference type="InterPro" id="IPR013325">
    <property type="entry name" value="RNA_pol_sigma_r2"/>
</dbReference>
<dbReference type="NCBIfam" id="TIGR02937">
    <property type="entry name" value="sigma70-ECF"/>
    <property type="match status" value="1"/>
</dbReference>
<accession>A0A424W7P7</accession>
<dbReference type="GO" id="GO:0003677">
    <property type="term" value="F:DNA binding"/>
    <property type="evidence" value="ECO:0007669"/>
    <property type="project" value="InterPro"/>
</dbReference>
<dbReference type="InterPro" id="IPR013249">
    <property type="entry name" value="RNA_pol_sigma70_r4_t2"/>
</dbReference>
<evidence type="ECO:0000313" key="7">
    <source>
        <dbReference type="EMBL" id="RPJ89326.1"/>
    </source>
</evidence>
<dbReference type="InterPro" id="IPR036388">
    <property type="entry name" value="WH-like_DNA-bd_sf"/>
</dbReference>
<keyword evidence="4" id="KW-0804">Transcription</keyword>
<evidence type="ECO:0000256" key="1">
    <source>
        <dbReference type="ARBA" id="ARBA00010641"/>
    </source>
</evidence>
<dbReference type="AlphaFoldDB" id="A0A424W7P7"/>
<evidence type="ECO:0000313" key="8">
    <source>
        <dbReference type="Proteomes" id="UP000285324"/>
    </source>
</evidence>
<comment type="caution">
    <text evidence="7">The sequence shown here is derived from an EMBL/GenBank/DDBJ whole genome shotgun (WGS) entry which is preliminary data.</text>
</comment>
<dbReference type="RefSeq" id="WP_118933708.1">
    <property type="nucleotide sequence ID" value="NZ_CP061008.1"/>
</dbReference>
<dbReference type="OrthoDB" id="8654550at2"/>
<evidence type="ECO:0000259" key="6">
    <source>
        <dbReference type="Pfam" id="PF08281"/>
    </source>
</evidence>
<evidence type="ECO:0000256" key="2">
    <source>
        <dbReference type="ARBA" id="ARBA00023015"/>
    </source>
</evidence>
<keyword evidence="3" id="KW-0731">Sigma factor</keyword>
<sequence>MPANKFALPQQDIEGLYIDHGGWLKGWLRRKLGDACSAADLAHDTFVRLLAKDALPEIREPRALLTTIAHGLVLNLRRRQRLEQAYLEALALLPEPQTPSPETQAILLETLLEIDRLLDALPRLMRQAFLLSQIDGKRQSEIAVELGVSMPTVKRYIAKALAHCCFA</sequence>
<dbReference type="Proteomes" id="UP000285324">
    <property type="component" value="Unassembled WGS sequence"/>
</dbReference>
<dbReference type="Gene3D" id="1.10.10.10">
    <property type="entry name" value="Winged helix-like DNA-binding domain superfamily/Winged helix DNA-binding domain"/>
    <property type="match status" value="1"/>
</dbReference>
<dbReference type="InterPro" id="IPR014284">
    <property type="entry name" value="RNA_pol_sigma-70_dom"/>
</dbReference>
<dbReference type="InterPro" id="IPR007627">
    <property type="entry name" value="RNA_pol_sigma70_r2"/>
</dbReference>
<dbReference type="PANTHER" id="PTHR43133">
    <property type="entry name" value="RNA POLYMERASE ECF-TYPE SIGMA FACTO"/>
    <property type="match status" value="1"/>
</dbReference>
<name>A0A424W7P7_ALCXX</name>
<dbReference type="EMBL" id="QVXO01000043">
    <property type="protein sequence ID" value="RPJ89326.1"/>
    <property type="molecule type" value="Genomic_DNA"/>
</dbReference>
<feature type="domain" description="RNA polymerase sigma-70 region 2" evidence="5">
    <location>
        <begin position="16"/>
        <end position="81"/>
    </location>
</feature>
<dbReference type="InterPro" id="IPR013324">
    <property type="entry name" value="RNA_pol_sigma_r3/r4-like"/>
</dbReference>
<dbReference type="SUPFAM" id="SSF88659">
    <property type="entry name" value="Sigma3 and sigma4 domains of RNA polymerase sigma factors"/>
    <property type="match status" value="1"/>
</dbReference>
<dbReference type="GO" id="GO:0016987">
    <property type="term" value="F:sigma factor activity"/>
    <property type="evidence" value="ECO:0007669"/>
    <property type="project" value="UniProtKB-KW"/>
</dbReference>
<evidence type="ECO:0000256" key="3">
    <source>
        <dbReference type="ARBA" id="ARBA00023082"/>
    </source>
</evidence>
<keyword evidence="2" id="KW-0805">Transcription regulation</keyword>
<feature type="domain" description="RNA polymerase sigma factor 70 region 4 type 2" evidence="6">
    <location>
        <begin position="112"/>
        <end position="164"/>
    </location>
</feature>
<dbReference type="Pfam" id="PF08281">
    <property type="entry name" value="Sigma70_r4_2"/>
    <property type="match status" value="1"/>
</dbReference>